<protein>
    <submittedName>
        <fullName evidence="1">Uncharacterized protein</fullName>
    </submittedName>
</protein>
<reference evidence="1" key="1">
    <citation type="submission" date="2020-03" db="EMBL/GenBank/DDBJ databases">
        <title>Molecular networking-based the target discovery of potent antiproliferative macrolactams: 5/6/7/16 polycyclic ansamycins and glycosylated trienomycin from Streptomyces cacaoi subsp. asoensis.</title>
        <authorList>
            <person name="Liu L.-L."/>
        </authorList>
    </citation>
    <scope>NUCLEOTIDE SEQUENCE [LARGE SCALE GENOMIC DNA]</scope>
    <source>
        <strain evidence="1">H2S5</strain>
    </source>
</reference>
<dbReference type="EMBL" id="CP049838">
    <property type="protein sequence ID" value="QJT04474.1"/>
    <property type="molecule type" value="Genomic_DNA"/>
</dbReference>
<dbReference type="AlphaFoldDB" id="A0A6M4WVB7"/>
<keyword evidence="2" id="KW-1185">Reference proteome</keyword>
<accession>A0A6M4WVB7</accession>
<dbReference type="RefSeq" id="WP_171399815.1">
    <property type="nucleotide sequence ID" value="NZ_CP049838.1"/>
</dbReference>
<dbReference type="Proteomes" id="UP000502665">
    <property type="component" value="Chromosome"/>
</dbReference>
<gene>
    <name evidence="1" type="ORF">G9272_32710</name>
</gene>
<sequence>MSTTTNRRTIALTHREPPAFLGESVGSALGALQHRQSAWLVSRSISAPAFTRRLLEREPGFGSLASSQLGAASEVLTFRLGHVQRWRLLWVVSTDGPSQFTDERTVRVGVSEETTRELATTIGLEAKLDIPFLAAQASAQWSRLTRSTISVNTESEFTRTLSYDVPEGGLDIALWQLESQLIRRLELRAGAALPPDPMPRWVELAVTARARSRVITVPTNVVRVLTRRAPGGGGAAAGT</sequence>
<evidence type="ECO:0000313" key="1">
    <source>
        <dbReference type="EMBL" id="QJT04474.1"/>
    </source>
</evidence>
<name>A0A6M4WVB7_9ACTN</name>
<evidence type="ECO:0000313" key="2">
    <source>
        <dbReference type="Proteomes" id="UP000502665"/>
    </source>
</evidence>
<organism evidence="1 2">
    <name type="scientific">Streptomyces asoensis</name>
    <dbReference type="NCBI Taxonomy" id="249586"/>
    <lineage>
        <taxon>Bacteria</taxon>
        <taxon>Bacillati</taxon>
        <taxon>Actinomycetota</taxon>
        <taxon>Actinomycetes</taxon>
        <taxon>Kitasatosporales</taxon>
        <taxon>Streptomycetaceae</taxon>
        <taxon>Streptomyces</taxon>
    </lineage>
</organism>
<proteinExistence type="predicted"/>